<organism evidence="1 2">
    <name type="scientific">Methanocella arvoryzae (strain DSM 22066 / NBRC 105507 / MRE50)</name>
    <dbReference type="NCBI Taxonomy" id="351160"/>
    <lineage>
        <taxon>Archaea</taxon>
        <taxon>Methanobacteriati</taxon>
        <taxon>Methanobacteriota</taxon>
        <taxon>Stenosarchaea group</taxon>
        <taxon>Methanomicrobia</taxon>
        <taxon>Methanocellales</taxon>
        <taxon>Methanocellaceae</taxon>
        <taxon>Methanocella</taxon>
    </lineage>
</organism>
<dbReference type="Gene3D" id="3.40.50.1000">
    <property type="entry name" value="HAD superfamily/HAD-like"/>
    <property type="match status" value="1"/>
</dbReference>
<dbReference type="Proteomes" id="UP000000663">
    <property type="component" value="Chromosome"/>
</dbReference>
<dbReference type="SUPFAM" id="SSF56784">
    <property type="entry name" value="HAD-like"/>
    <property type="match status" value="1"/>
</dbReference>
<dbReference type="AlphaFoldDB" id="Q0W8A3"/>
<dbReference type="eggNOG" id="arCOG07435">
    <property type="taxonomic scope" value="Archaea"/>
</dbReference>
<dbReference type="InterPro" id="IPR023214">
    <property type="entry name" value="HAD_sf"/>
</dbReference>
<reference evidence="1 2" key="1">
    <citation type="journal article" date="2006" name="Science">
        <title>Genome of rice cluster I archaea -- the key methane producers in the rice rhizosphere.</title>
        <authorList>
            <person name="Erkel C."/>
            <person name="Kube M."/>
            <person name="Reinhardt R."/>
            <person name="Liesack W."/>
        </authorList>
    </citation>
    <scope>NUCLEOTIDE SEQUENCE [LARGE SCALE GENOMIC DNA]</scope>
    <source>
        <strain evidence="2">DSM 22066 / NBRC 105507 / MRE50</strain>
    </source>
</reference>
<keyword evidence="2" id="KW-1185">Reference proteome</keyword>
<accession>Q0W8A3</accession>
<name>Q0W8A3_METAR</name>
<dbReference type="KEGG" id="rci:LRC432"/>
<proteinExistence type="predicted"/>
<evidence type="ECO:0000313" key="2">
    <source>
        <dbReference type="Proteomes" id="UP000000663"/>
    </source>
</evidence>
<evidence type="ECO:0008006" key="3">
    <source>
        <dbReference type="Google" id="ProtNLM"/>
    </source>
</evidence>
<evidence type="ECO:0000313" key="1">
    <source>
        <dbReference type="EMBL" id="CAJ35390.1"/>
    </source>
</evidence>
<dbReference type="EMBL" id="AM114193">
    <property type="protein sequence ID" value="CAJ35390.1"/>
    <property type="molecule type" value="Genomic_DNA"/>
</dbReference>
<dbReference type="InterPro" id="IPR036412">
    <property type="entry name" value="HAD-like_sf"/>
</dbReference>
<sequence>MLVFYGQGAYNKFMAQRTRAVIVDIDNTTLSCDQRRAALCAEVAGRPVLEDDVRQDLYCARLLTSAQQASYFDAFLSTRLMFMDQPYPCAAETLEAVRSSGARIIFLSGRFLRPVDKSKATLQFMRQYGIFKEGDIAIFKPSMDVFDFDFKAAEIESLKKEYEILWAIDDTPRSLRIFKQEGIYSIAITTSYPPARFDFADLIVDGWDEVLARIQRGELIV</sequence>
<gene>
    <name evidence="1" type="ORF">LRC432</name>
</gene>
<protein>
    <recommendedName>
        <fullName evidence="3">Hydrolase (HAD superfamily)</fullName>
    </recommendedName>
</protein>